<gene>
    <name evidence="2" type="ORF">HCI99_16250</name>
</gene>
<evidence type="ECO:0000313" key="3">
    <source>
        <dbReference type="Proteomes" id="UP000533953"/>
    </source>
</evidence>
<reference evidence="2 3" key="1">
    <citation type="submission" date="2020-03" db="EMBL/GenBank/DDBJ databases">
        <title>Soil Listeria distribution.</title>
        <authorList>
            <person name="Liao J."/>
            <person name="Wiedmann M."/>
        </authorList>
    </citation>
    <scope>NUCLEOTIDE SEQUENCE [LARGE SCALE GENOMIC DNA]</scope>
    <source>
        <strain evidence="2 3">FSL L7-1547</strain>
    </source>
</reference>
<dbReference type="InterPro" id="IPR013783">
    <property type="entry name" value="Ig-like_fold"/>
</dbReference>
<protein>
    <recommendedName>
        <fullName evidence="1">Bacterial Ig domain-containing protein</fullName>
    </recommendedName>
</protein>
<dbReference type="Proteomes" id="UP000533953">
    <property type="component" value="Unassembled WGS sequence"/>
</dbReference>
<dbReference type="EMBL" id="JAASTX010000032">
    <property type="protein sequence ID" value="MBC1493373.1"/>
    <property type="molecule type" value="Genomic_DNA"/>
</dbReference>
<comment type="caution">
    <text evidence="2">The sequence shown here is derived from an EMBL/GenBank/DDBJ whole genome shotgun (WGS) entry which is preliminary data.</text>
</comment>
<evidence type="ECO:0000259" key="1">
    <source>
        <dbReference type="Pfam" id="PF17936"/>
    </source>
</evidence>
<dbReference type="AlphaFoldDB" id="A0A7X0XFS1"/>
<organism evidence="2 3">
    <name type="scientific">Listeria booriae</name>
    <dbReference type="NCBI Taxonomy" id="1552123"/>
    <lineage>
        <taxon>Bacteria</taxon>
        <taxon>Bacillati</taxon>
        <taxon>Bacillota</taxon>
        <taxon>Bacilli</taxon>
        <taxon>Bacillales</taxon>
        <taxon>Listeriaceae</taxon>
        <taxon>Listeria</taxon>
    </lineage>
</organism>
<proteinExistence type="predicted"/>
<evidence type="ECO:0000313" key="2">
    <source>
        <dbReference type="EMBL" id="MBC1493373.1"/>
    </source>
</evidence>
<feature type="domain" description="Bacterial Ig" evidence="1">
    <location>
        <begin position="61"/>
        <end position="134"/>
    </location>
</feature>
<dbReference type="Pfam" id="PF17936">
    <property type="entry name" value="Big_6"/>
    <property type="match status" value="1"/>
</dbReference>
<dbReference type="RefSeq" id="WP_185418361.1">
    <property type="nucleotide sequence ID" value="NZ_JAASTX010000032.1"/>
</dbReference>
<sequence length="165" mass="16931">MYYKVGSAAWGESNYATVAAEGTYVFYISQQQVGTQISVKHTVDGVDSALATTTVTQGTVAAPTISAVTTDDTTVKGTGINGATVTVTIGSQNYTATVSGGAYSVTIPKQAVGTEITAKQTLNSKTSSSVNTTVTQGTVATPTINAVTTDDTLSKEQESMVLLSR</sequence>
<dbReference type="Gene3D" id="2.60.40.10">
    <property type="entry name" value="Immunoglobulins"/>
    <property type="match status" value="1"/>
</dbReference>
<name>A0A7X0XFS1_9LIST</name>
<accession>A0A7X0XFS1</accession>
<dbReference type="InterPro" id="IPR041498">
    <property type="entry name" value="Big_6"/>
</dbReference>